<dbReference type="RefSeq" id="XP_005759201.1">
    <property type="nucleotide sequence ID" value="XM_005759144.1"/>
</dbReference>
<evidence type="ECO:0000313" key="3">
    <source>
        <dbReference type="Proteomes" id="UP000013827"/>
    </source>
</evidence>
<dbReference type="InterPro" id="IPR001853">
    <property type="entry name" value="DSBA-like_thioredoxin_dom"/>
</dbReference>
<dbReference type="SUPFAM" id="SSF52833">
    <property type="entry name" value="Thioredoxin-like"/>
    <property type="match status" value="1"/>
</dbReference>
<organism evidence="2 3">
    <name type="scientific">Emiliania huxleyi (strain CCMP1516)</name>
    <dbReference type="NCBI Taxonomy" id="280463"/>
    <lineage>
        <taxon>Eukaryota</taxon>
        <taxon>Haptista</taxon>
        <taxon>Haptophyta</taxon>
        <taxon>Prymnesiophyceae</taxon>
        <taxon>Isochrysidales</taxon>
        <taxon>Noelaerhabdaceae</taxon>
        <taxon>Emiliania</taxon>
    </lineage>
</organism>
<reference evidence="3" key="1">
    <citation type="journal article" date="2013" name="Nature">
        <title>Pan genome of the phytoplankton Emiliania underpins its global distribution.</title>
        <authorList>
            <person name="Read B.A."/>
            <person name="Kegel J."/>
            <person name="Klute M.J."/>
            <person name="Kuo A."/>
            <person name="Lefebvre S.C."/>
            <person name="Maumus F."/>
            <person name="Mayer C."/>
            <person name="Miller J."/>
            <person name="Monier A."/>
            <person name="Salamov A."/>
            <person name="Young J."/>
            <person name="Aguilar M."/>
            <person name="Claverie J.M."/>
            <person name="Frickenhaus S."/>
            <person name="Gonzalez K."/>
            <person name="Herman E.K."/>
            <person name="Lin Y.C."/>
            <person name="Napier J."/>
            <person name="Ogata H."/>
            <person name="Sarno A.F."/>
            <person name="Shmutz J."/>
            <person name="Schroeder D."/>
            <person name="de Vargas C."/>
            <person name="Verret F."/>
            <person name="von Dassow P."/>
            <person name="Valentin K."/>
            <person name="Van de Peer Y."/>
            <person name="Wheeler G."/>
            <person name="Dacks J.B."/>
            <person name="Delwiche C.F."/>
            <person name="Dyhrman S.T."/>
            <person name="Glockner G."/>
            <person name="John U."/>
            <person name="Richards T."/>
            <person name="Worden A.Z."/>
            <person name="Zhang X."/>
            <person name="Grigoriev I.V."/>
            <person name="Allen A.E."/>
            <person name="Bidle K."/>
            <person name="Borodovsky M."/>
            <person name="Bowler C."/>
            <person name="Brownlee C."/>
            <person name="Cock J.M."/>
            <person name="Elias M."/>
            <person name="Gladyshev V.N."/>
            <person name="Groth M."/>
            <person name="Guda C."/>
            <person name="Hadaegh A."/>
            <person name="Iglesias-Rodriguez M.D."/>
            <person name="Jenkins J."/>
            <person name="Jones B.M."/>
            <person name="Lawson T."/>
            <person name="Leese F."/>
            <person name="Lindquist E."/>
            <person name="Lobanov A."/>
            <person name="Lomsadze A."/>
            <person name="Malik S.B."/>
            <person name="Marsh M.E."/>
            <person name="Mackinder L."/>
            <person name="Mock T."/>
            <person name="Mueller-Roeber B."/>
            <person name="Pagarete A."/>
            <person name="Parker M."/>
            <person name="Probert I."/>
            <person name="Quesneville H."/>
            <person name="Raines C."/>
            <person name="Rensing S.A."/>
            <person name="Riano-Pachon D.M."/>
            <person name="Richier S."/>
            <person name="Rokitta S."/>
            <person name="Shiraiwa Y."/>
            <person name="Soanes D.M."/>
            <person name="van der Giezen M."/>
            <person name="Wahlund T.M."/>
            <person name="Williams B."/>
            <person name="Wilson W."/>
            <person name="Wolfe G."/>
            <person name="Wurch L.L."/>
        </authorList>
    </citation>
    <scope>NUCLEOTIDE SEQUENCE</scope>
</reference>
<dbReference type="HOGENOM" id="CLU_2563231_0_0_1"/>
<dbReference type="Pfam" id="PF01323">
    <property type="entry name" value="DSBA"/>
    <property type="match status" value="1"/>
</dbReference>
<protein>
    <recommendedName>
        <fullName evidence="1">DSBA-like thioredoxin domain-containing protein</fullName>
    </recommendedName>
</protein>
<dbReference type="Proteomes" id="UP000013827">
    <property type="component" value="Unassembled WGS sequence"/>
</dbReference>
<sequence length="82" mass="8720">MRDALLTKYFHHGRSMTDHDALLSAAEVAGLDLARAKAVLASDAHKDEVLDRHAQAKASGISAVPVYRINGEIIPAAAMPNS</sequence>
<keyword evidence="3" id="KW-1185">Reference proteome</keyword>
<feature type="domain" description="DSBA-like thioredoxin" evidence="1">
    <location>
        <begin position="4"/>
        <end position="75"/>
    </location>
</feature>
<dbReference type="AlphaFoldDB" id="A0A0D3I687"/>
<name>A0A0D3I687_EMIH1</name>
<dbReference type="Gene3D" id="3.40.30.10">
    <property type="entry name" value="Glutaredoxin"/>
    <property type="match status" value="1"/>
</dbReference>
<dbReference type="GeneID" id="17252899"/>
<reference evidence="2" key="2">
    <citation type="submission" date="2024-10" db="UniProtKB">
        <authorList>
            <consortium name="EnsemblProtists"/>
        </authorList>
    </citation>
    <scope>IDENTIFICATION</scope>
</reference>
<dbReference type="PANTHER" id="PTHR13887:SF41">
    <property type="entry name" value="THIOREDOXIN SUPERFAMILY PROTEIN"/>
    <property type="match status" value="1"/>
</dbReference>
<dbReference type="InterPro" id="IPR036249">
    <property type="entry name" value="Thioredoxin-like_sf"/>
</dbReference>
<dbReference type="KEGG" id="ehx:EMIHUDRAFT_218839"/>
<dbReference type="PaxDb" id="2903-EOD06772"/>
<dbReference type="EnsemblProtists" id="EOD06772">
    <property type="protein sequence ID" value="EOD06772"/>
    <property type="gene ID" value="EMIHUDRAFT_218839"/>
</dbReference>
<accession>A0A0D3I687</accession>
<dbReference type="GO" id="GO:0016491">
    <property type="term" value="F:oxidoreductase activity"/>
    <property type="evidence" value="ECO:0007669"/>
    <property type="project" value="InterPro"/>
</dbReference>
<proteinExistence type="predicted"/>
<evidence type="ECO:0000259" key="1">
    <source>
        <dbReference type="Pfam" id="PF01323"/>
    </source>
</evidence>
<dbReference type="PANTHER" id="PTHR13887">
    <property type="entry name" value="GLUTATHIONE S-TRANSFERASE KAPPA"/>
    <property type="match status" value="1"/>
</dbReference>
<evidence type="ECO:0000313" key="2">
    <source>
        <dbReference type="EnsemblProtists" id="EOD06772"/>
    </source>
</evidence>